<evidence type="ECO:0000256" key="3">
    <source>
        <dbReference type="ARBA" id="ARBA00022553"/>
    </source>
</evidence>
<dbReference type="RefSeq" id="WP_077719977.1">
    <property type="nucleotide sequence ID" value="NZ_CP019699.1"/>
</dbReference>
<evidence type="ECO:0000313" key="15">
    <source>
        <dbReference type="EMBL" id="AQS56117.1"/>
    </source>
</evidence>
<evidence type="ECO:0000256" key="13">
    <source>
        <dbReference type="SAM" id="Phobius"/>
    </source>
</evidence>
<proteinExistence type="predicted"/>
<dbReference type="Pfam" id="PF06580">
    <property type="entry name" value="His_kinase"/>
    <property type="match status" value="1"/>
</dbReference>
<feature type="domain" description="HAMP" evidence="14">
    <location>
        <begin position="328"/>
        <end position="380"/>
    </location>
</feature>
<dbReference type="CDD" id="cd06225">
    <property type="entry name" value="HAMP"/>
    <property type="match status" value="1"/>
</dbReference>
<evidence type="ECO:0000256" key="7">
    <source>
        <dbReference type="ARBA" id="ARBA00022777"/>
    </source>
</evidence>
<dbReference type="InterPro" id="IPR003594">
    <property type="entry name" value="HATPase_dom"/>
</dbReference>
<dbReference type="Gene3D" id="1.10.8.500">
    <property type="entry name" value="HAMP domain in histidine kinase"/>
    <property type="match status" value="1"/>
</dbReference>
<dbReference type="KEGG" id="ntr:B0W44_10400"/>
<gene>
    <name evidence="15" type="ORF">B0W44_10400</name>
</gene>
<organism evidence="15 16">
    <name type="scientific">Novibacillus thermophilus</name>
    <dbReference type="NCBI Taxonomy" id="1471761"/>
    <lineage>
        <taxon>Bacteria</taxon>
        <taxon>Bacillati</taxon>
        <taxon>Bacillota</taxon>
        <taxon>Bacilli</taxon>
        <taxon>Bacillales</taxon>
        <taxon>Thermoactinomycetaceae</taxon>
        <taxon>Novibacillus</taxon>
    </lineage>
</organism>
<dbReference type="InterPro" id="IPR033479">
    <property type="entry name" value="dCache_1"/>
</dbReference>
<evidence type="ECO:0000256" key="10">
    <source>
        <dbReference type="ARBA" id="ARBA00023012"/>
    </source>
</evidence>
<evidence type="ECO:0000256" key="9">
    <source>
        <dbReference type="ARBA" id="ARBA00022989"/>
    </source>
</evidence>
<dbReference type="Pfam" id="PF00672">
    <property type="entry name" value="HAMP"/>
    <property type="match status" value="1"/>
</dbReference>
<dbReference type="OrthoDB" id="9776552at2"/>
<dbReference type="EMBL" id="CP019699">
    <property type="protein sequence ID" value="AQS56117.1"/>
    <property type="molecule type" value="Genomic_DNA"/>
</dbReference>
<evidence type="ECO:0000256" key="8">
    <source>
        <dbReference type="ARBA" id="ARBA00022840"/>
    </source>
</evidence>
<dbReference type="SUPFAM" id="SSF158472">
    <property type="entry name" value="HAMP domain-like"/>
    <property type="match status" value="1"/>
</dbReference>
<dbReference type="AlphaFoldDB" id="A0A1U9K7S9"/>
<keyword evidence="3" id="KW-0597">Phosphoprotein</keyword>
<keyword evidence="11 13" id="KW-0472">Membrane</keyword>
<evidence type="ECO:0000256" key="12">
    <source>
        <dbReference type="SAM" id="Coils"/>
    </source>
</evidence>
<evidence type="ECO:0000256" key="5">
    <source>
        <dbReference type="ARBA" id="ARBA00022692"/>
    </source>
</evidence>
<keyword evidence="10" id="KW-0902">Two-component regulatory system</keyword>
<dbReference type="Gene3D" id="3.30.565.10">
    <property type="entry name" value="Histidine kinase-like ATPase, C-terminal domain"/>
    <property type="match status" value="1"/>
</dbReference>
<dbReference type="SMART" id="SM00304">
    <property type="entry name" value="HAMP"/>
    <property type="match status" value="1"/>
</dbReference>
<dbReference type="InterPro" id="IPR050640">
    <property type="entry name" value="Bact_2-comp_sensor_kinase"/>
</dbReference>
<keyword evidence="12" id="KW-0175">Coiled coil</keyword>
<dbReference type="Proteomes" id="UP000188603">
    <property type="component" value="Chromosome"/>
</dbReference>
<comment type="subcellular location">
    <subcellularLocation>
        <location evidence="1">Cell membrane</location>
        <topology evidence="1">Multi-pass membrane protein</topology>
    </subcellularLocation>
</comment>
<feature type="transmembrane region" description="Helical" evidence="13">
    <location>
        <begin position="308"/>
        <end position="327"/>
    </location>
</feature>
<keyword evidence="4" id="KW-0808">Transferase</keyword>
<evidence type="ECO:0000256" key="1">
    <source>
        <dbReference type="ARBA" id="ARBA00004651"/>
    </source>
</evidence>
<dbReference type="GO" id="GO:0005524">
    <property type="term" value="F:ATP binding"/>
    <property type="evidence" value="ECO:0007669"/>
    <property type="project" value="UniProtKB-KW"/>
</dbReference>
<dbReference type="InterPro" id="IPR003660">
    <property type="entry name" value="HAMP_dom"/>
</dbReference>
<evidence type="ECO:0000256" key="4">
    <source>
        <dbReference type="ARBA" id="ARBA00022679"/>
    </source>
</evidence>
<accession>A0A1U9K7S9</accession>
<dbReference type="PROSITE" id="PS50885">
    <property type="entry name" value="HAMP"/>
    <property type="match status" value="1"/>
</dbReference>
<dbReference type="Gene3D" id="3.30.450.20">
    <property type="entry name" value="PAS domain"/>
    <property type="match status" value="1"/>
</dbReference>
<feature type="transmembrane region" description="Helical" evidence="13">
    <location>
        <begin position="20"/>
        <end position="39"/>
    </location>
</feature>
<dbReference type="STRING" id="1471761.B0W44_10400"/>
<keyword evidence="9 13" id="KW-1133">Transmembrane helix</keyword>
<protein>
    <recommendedName>
        <fullName evidence="14">HAMP domain-containing protein</fullName>
    </recommendedName>
</protein>
<keyword evidence="6" id="KW-0547">Nucleotide-binding</keyword>
<dbReference type="Pfam" id="PF02743">
    <property type="entry name" value="dCache_1"/>
    <property type="match status" value="1"/>
</dbReference>
<reference evidence="15 16" key="1">
    <citation type="journal article" date="2015" name="Int. J. Syst. Evol. Microbiol.">
        <title>Novibacillus thermophilus gen. nov., sp. nov., a Gram-staining-negative and moderately thermophilic member of the family Thermoactinomycetaceae.</title>
        <authorList>
            <person name="Yang G."/>
            <person name="Chen J."/>
            <person name="Zhou S."/>
        </authorList>
    </citation>
    <scope>NUCLEOTIDE SEQUENCE [LARGE SCALE GENOMIC DNA]</scope>
    <source>
        <strain evidence="15 16">SG-1</strain>
    </source>
</reference>
<evidence type="ECO:0000313" key="16">
    <source>
        <dbReference type="Proteomes" id="UP000188603"/>
    </source>
</evidence>
<keyword evidence="2" id="KW-1003">Cell membrane</keyword>
<keyword evidence="5 13" id="KW-0812">Transmembrane</keyword>
<keyword evidence="8" id="KW-0067">ATP-binding</keyword>
<dbReference type="InterPro" id="IPR036890">
    <property type="entry name" value="HATPase_C_sf"/>
</dbReference>
<dbReference type="Pfam" id="PF02518">
    <property type="entry name" value="HATPase_c"/>
    <property type="match status" value="1"/>
</dbReference>
<dbReference type="SUPFAM" id="SSF55874">
    <property type="entry name" value="ATPase domain of HSP90 chaperone/DNA topoisomerase II/histidine kinase"/>
    <property type="match status" value="1"/>
</dbReference>
<keyword evidence="7" id="KW-0418">Kinase</keyword>
<keyword evidence="16" id="KW-1185">Reference proteome</keyword>
<evidence type="ECO:0000256" key="6">
    <source>
        <dbReference type="ARBA" id="ARBA00022741"/>
    </source>
</evidence>
<feature type="coiled-coil region" evidence="12">
    <location>
        <begin position="375"/>
        <end position="402"/>
    </location>
</feature>
<sequence length="601" mass="68940">MWSWIHQLVADQSLRSKMMLATVVCIVVPVCTTLIIYTFQTREAVKEQAVANAERELQLTEAYVSKLLEDMLYIANFVQMDSEINTILKGKENTRNSPQQTEDTYEAFIDDSKVRKTMDNITLVGEKSYVTILLTSGQAYANYSTSEYDPVTMFQERWFHQLRDVYGFESYWIGSHPTVFKSEKKGNPYQISVARTLRDGSSNIYGYVVVSLDENQFSKIFENVAANEEMMLVDASHQIISHKDDDRIGETLSYLKGRPRNEASTIVRISDEDYLVSRRSIPFVDWQLVSLTPYKQAVSDIHSIFHKVFMAELVLFVAFLFILAYFLRVIVQPIVHLGSVADAVQQGDLTVRSRIKGKDEIGRLAESFDLMLDRINAMIRDITETQERKRKAELAMLQAQINPHFLFNALNSIRMKVMRKGDIESSEMISSLSKLLRMTIDQGRETIPFRKEIDIAKDYIHLMNMRRSTEVQLDIHVSTDAYLEEIPRFILQPIIENSIIHGFSQDGGTISLDAYVEEDVFVIQIEDNGRGMSRKKLEHVQESLIADTATAEGDGERKGFSNIGLSNVFERMRMTFGTAFRMRLESKEGQGTKVIMFIPRR</sequence>
<dbReference type="InterPro" id="IPR010559">
    <property type="entry name" value="Sig_transdc_His_kin_internal"/>
</dbReference>
<name>A0A1U9K7S9_9BACL</name>
<evidence type="ECO:0000256" key="11">
    <source>
        <dbReference type="ARBA" id="ARBA00023136"/>
    </source>
</evidence>
<dbReference type="GO" id="GO:0000155">
    <property type="term" value="F:phosphorelay sensor kinase activity"/>
    <property type="evidence" value="ECO:0007669"/>
    <property type="project" value="InterPro"/>
</dbReference>
<evidence type="ECO:0000259" key="14">
    <source>
        <dbReference type="PROSITE" id="PS50885"/>
    </source>
</evidence>
<dbReference type="GO" id="GO:0005886">
    <property type="term" value="C:plasma membrane"/>
    <property type="evidence" value="ECO:0007669"/>
    <property type="project" value="UniProtKB-SubCell"/>
</dbReference>
<evidence type="ECO:0000256" key="2">
    <source>
        <dbReference type="ARBA" id="ARBA00022475"/>
    </source>
</evidence>
<dbReference type="PANTHER" id="PTHR34220:SF11">
    <property type="entry name" value="SENSOR PROTEIN KINASE HPTS"/>
    <property type="match status" value="1"/>
</dbReference>
<dbReference type="PANTHER" id="PTHR34220">
    <property type="entry name" value="SENSOR HISTIDINE KINASE YPDA"/>
    <property type="match status" value="1"/>
</dbReference>